<dbReference type="EMBL" id="AF119222">
    <property type="protein sequence ID" value="AAD27679.1"/>
    <property type="molecule type" value="Genomic_DNA"/>
</dbReference>
<keyword evidence="4" id="KW-0496">Mitochondrion</keyword>
<keyword evidence="2" id="KW-0999">Mitochondrion inner membrane</keyword>
<evidence type="ECO:0000259" key="6">
    <source>
        <dbReference type="Pfam" id="PF10502"/>
    </source>
</evidence>
<proteinExistence type="predicted"/>
<dbReference type="InterPro" id="IPR052064">
    <property type="entry name" value="Mito_IMP1_subunit"/>
</dbReference>
<evidence type="ECO:0000256" key="5">
    <source>
        <dbReference type="ARBA" id="ARBA00023136"/>
    </source>
</evidence>
<protein>
    <recommendedName>
        <fullName evidence="6">Peptidase S26 domain-containing protein</fullName>
    </recommendedName>
</protein>
<sequence length="254" mass="28235">MSGFARRLGGIPWREIAGEAFSRVFLVAQAVCAVHVVNAHVCSFALVLYFARVSSSSLSLSALLWLDPHPRSVGLLASAQVMGPSMLPAMNLAGDVVVVDLVSARLGRVASGDAVLLVSPENPRKAVVKRVVGMEGDAVTFLVDPGNSDASKTVVILERHTDCLHNEWNAVFYGPHGMTGDFMFRFMCNFWHWTNTERQPLVHCLYDRITYVRQDAETIIQSEDTFLMFEIAINNITDFEHGKLHALYDFQFFL</sequence>
<name>Q9XEV4_ORYSA</name>
<organism evidence="7">
    <name type="scientific">Oryza sativa</name>
    <name type="common">Rice</name>
    <dbReference type="NCBI Taxonomy" id="4530"/>
    <lineage>
        <taxon>Eukaryota</taxon>
        <taxon>Viridiplantae</taxon>
        <taxon>Streptophyta</taxon>
        <taxon>Embryophyta</taxon>
        <taxon>Tracheophyta</taxon>
        <taxon>Spermatophyta</taxon>
        <taxon>Magnoliopsida</taxon>
        <taxon>Liliopsida</taxon>
        <taxon>Poales</taxon>
        <taxon>Poaceae</taxon>
        <taxon>BOP clade</taxon>
        <taxon>Oryzoideae</taxon>
        <taxon>Oryzeae</taxon>
        <taxon>Oryzinae</taxon>
        <taxon>Oryza</taxon>
    </lineage>
</organism>
<reference evidence="7" key="1">
    <citation type="submission" date="1999-01" db="EMBL/GenBank/DDBJ databases">
        <title>Microsynteny in a gene-dense region in maize, sorghum, and rice.</title>
        <authorList>
            <person name="Llaca V."/>
            <person name="Lou A."/>
            <person name="Young S."/>
            <person name="Messing J."/>
        </authorList>
    </citation>
    <scope>NUCLEOTIDE SEQUENCE</scope>
</reference>
<dbReference type="CDD" id="cd06530">
    <property type="entry name" value="S26_SPase_I"/>
    <property type="match status" value="1"/>
</dbReference>
<evidence type="ECO:0000256" key="3">
    <source>
        <dbReference type="ARBA" id="ARBA00022801"/>
    </source>
</evidence>
<dbReference type="Gene3D" id="2.10.109.10">
    <property type="entry name" value="Umud Fragment, subunit A"/>
    <property type="match status" value="1"/>
</dbReference>
<evidence type="ECO:0000256" key="4">
    <source>
        <dbReference type="ARBA" id="ARBA00023128"/>
    </source>
</evidence>
<evidence type="ECO:0000256" key="1">
    <source>
        <dbReference type="ARBA" id="ARBA00004273"/>
    </source>
</evidence>
<comment type="subcellular location">
    <subcellularLocation>
        <location evidence="1">Mitochondrion inner membrane</location>
    </subcellularLocation>
</comment>
<dbReference type="InterPro" id="IPR019533">
    <property type="entry name" value="Peptidase_S26"/>
</dbReference>
<dbReference type="Pfam" id="PF10502">
    <property type="entry name" value="Peptidase_S26"/>
    <property type="match status" value="1"/>
</dbReference>
<dbReference type="GO" id="GO:0006465">
    <property type="term" value="P:signal peptide processing"/>
    <property type="evidence" value="ECO:0007669"/>
    <property type="project" value="InterPro"/>
</dbReference>
<evidence type="ECO:0000256" key="2">
    <source>
        <dbReference type="ARBA" id="ARBA00022792"/>
    </source>
</evidence>
<dbReference type="PANTHER" id="PTHR12383">
    <property type="entry name" value="PROTEASE FAMILY S26 MITOCHONDRIAL INNER MEMBRANE PROTEASE-RELATED"/>
    <property type="match status" value="1"/>
</dbReference>
<dbReference type="GO" id="GO:0006627">
    <property type="term" value="P:protein processing involved in protein targeting to mitochondrion"/>
    <property type="evidence" value="ECO:0007669"/>
    <property type="project" value="TreeGrafter"/>
</dbReference>
<dbReference type="GO" id="GO:0004252">
    <property type="term" value="F:serine-type endopeptidase activity"/>
    <property type="evidence" value="ECO:0007669"/>
    <property type="project" value="InterPro"/>
</dbReference>
<evidence type="ECO:0000313" key="7">
    <source>
        <dbReference type="EMBL" id="AAD27679.1"/>
    </source>
</evidence>
<dbReference type="GO" id="GO:0042720">
    <property type="term" value="C:mitochondrial inner membrane peptidase complex"/>
    <property type="evidence" value="ECO:0007669"/>
    <property type="project" value="TreeGrafter"/>
</dbReference>
<accession>Q9XEV4</accession>
<keyword evidence="3" id="KW-0378">Hydrolase</keyword>
<dbReference type="AlphaFoldDB" id="Q9XEV4"/>
<feature type="domain" description="Peptidase S26" evidence="6">
    <location>
        <begin position="75"/>
        <end position="141"/>
    </location>
</feature>
<keyword evidence="5" id="KW-0472">Membrane</keyword>
<dbReference type="InterPro" id="IPR036286">
    <property type="entry name" value="LexA/Signal_pep-like_sf"/>
</dbReference>
<dbReference type="PANTHER" id="PTHR12383:SF16">
    <property type="entry name" value="MITOCHONDRIAL INNER MEMBRANE PROTEASE SUBUNIT 1"/>
    <property type="match status" value="1"/>
</dbReference>
<dbReference type="SUPFAM" id="SSF51306">
    <property type="entry name" value="LexA/Signal peptidase"/>
    <property type="match status" value="1"/>
</dbReference>